<reference evidence="1" key="1">
    <citation type="submission" date="2014-05" db="EMBL/GenBank/DDBJ databases">
        <authorList>
            <person name="Chronopoulou M."/>
        </authorList>
    </citation>
    <scope>NUCLEOTIDE SEQUENCE</scope>
    <source>
        <tissue evidence="1">Whole organism</tissue>
    </source>
</reference>
<accession>A0A0K2UFH8</accession>
<proteinExistence type="predicted"/>
<name>A0A0K2UFH8_LEPSM</name>
<sequence length="59" mass="7033">YPQNYSIGCIQNLLYHLKVFIDTEEDEDEESLDIISKIEFINMIKHIHLMTNTCLPRSY</sequence>
<protein>
    <submittedName>
        <fullName evidence="1">Uncharacterized protein</fullName>
    </submittedName>
</protein>
<dbReference type="AlphaFoldDB" id="A0A0K2UFH8"/>
<feature type="non-terminal residue" evidence="1">
    <location>
        <position position="1"/>
    </location>
</feature>
<organism evidence="1">
    <name type="scientific">Lepeophtheirus salmonis</name>
    <name type="common">Salmon louse</name>
    <name type="synonym">Caligus salmonis</name>
    <dbReference type="NCBI Taxonomy" id="72036"/>
    <lineage>
        <taxon>Eukaryota</taxon>
        <taxon>Metazoa</taxon>
        <taxon>Ecdysozoa</taxon>
        <taxon>Arthropoda</taxon>
        <taxon>Crustacea</taxon>
        <taxon>Multicrustacea</taxon>
        <taxon>Hexanauplia</taxon>
        <taxon>Copepoda</taxon>
        <taxon>Siphonostomatoida</taxon>
        <taxon>Caligidae</taxon>
        <taxon>Lepeophtheirus</taxon>
    </lineage>
</organism>
<dbReference type="EMBL" id="HACA01019642">
    <property type="protein sequence ID" value="CDW37003.1"/>
    <property type="molecule type" value="Transcribed_RNA"/>
</dbReference>
<evidence type="ECO:0000313" key="1">
    <source>
        <dbReference type="EMBL" id="CDW37003.1"/>
    </source>
</evidence>